<dbReference type="InterPro" id="IPR035563">
    <property type="entry name" value="SF3As1_ubi"/>
</dbReference>
<keyword evidence="3" id="KW-1185">Reference proteome</keyword>
<protein>
    <submittedName>
        <fullName evidence="2">SF3a splicing factor complex subunit</fullName>
    </submittedName>
</protein>
<dbReference type="Pfam" id="PF00240">
    <property type="entry name" value="ubiquitin"/>
    <property type="match status" value="1"/>
</dbReference>
<accession>A0A367IQG1</accession>
<gene>
    <name evidence="2" type="primary">PRP21</name>
    <name evidence="2" type="ORF">CU098_001590</name>
</gene>
<dbReference type="SUPFAM" id="SSF54236">
    <property type="entry name" value="Ubiquitin-like"/>
    <property type="match status" value="1"/>
</dbReference>
<dbReference type="PROSITE" id="PS50053">
    <property type="entry name" value="UBIQUITIN_2"/>
    <property type="match status" value="1"/>
</dbReference>
<evidence type="ECO:0000313" key="3">
    <source>
        <dbReference type="Proteomes" id="UP000253551"/>
    </source>
</evidence>
<feature type="domain" description="Ubiquitin-like" evidence="1">
    <location>
        <begin position="108"/>
        <end position="160"/>
    </location>
</feature>
<organism evidence="2 3">
    <name type="scientific">Rhizopus stolonifer</name>
    <name type="common">Rhizopus nigricans</name>
    <dbReference type="NCBI Taxonomy" id="4846"/>
    <lineage>
        <taxon>Eukaryota</taxon>
        <taxon>Fungi</taxon>
        <taxon>Fungi incertae sedis</taxon>
        <taxon>Mucoromycota</taxon>
        <taxon>Mucoromycotina</taxon>
        <taxon>Mucoromycetes</taxon>
        <taxon>Mucorales</taxon>
        <taxon>Mucorineae</taxon>
        <taxon>Rhizopodaceae</taxon>
        <taxon>Rhizopus</taxon>
    </lineage>
</organism>
<evidence type="ECO:0000259" key="1">
    <source>
        <dbReference type="PROSITE" id="PS50053"/>
    </source>
</evidence>
<dbReference type="STRING" id="4846.A0A367IQG1"/>
<evidence type="ECO:0000313" key="2">
    <source>
        <dbReference type="EMBL" id="RCH79893.1"/>
    </source>
</evidence>
<dbReference type="Proteomes" id="UP000253551">
    <property type="component" value="Unassembled WGS sequence"/>
</dbReference>
<dbReference type="OrthoDB" id="447637at2759"/>
<reference evidence="2 3" key="1">
    <citation type="journal article" date="2018" name="G3 (Bethesda)">
        <title>Phylogenetic and Phylogenomic Definition of Rhizopus Species.</title>
        <authorList>
            <person name="Gryganskyi A.P."/>
            <person name="Golan J."/>
            <person name="Dolatabadi S."/>
            <person name="Mondo S."/>
            <person name="Robb S."/>
            <person name="Idnurm A."/>
            <person name="Muszewska A."/>
            <person name="Steczkiewicz K."/>
            <person name="Masonjones S."/>
            <person name="Liao H.L."/>
            <person name="Gajdeczka M.T."/>
            <person name="Anike F."/>
            <person name="Vuek A."/>
            <person name="Anishchenko I.M."/>
            <person name="Voigt K."/>
            <person name="de Hoog G.S."/>
            <person name="Smith M.E."/>
            <person name="Heitman J."/>
            <person name="Vilgalys R."/>
            <person name="Stajich J.E."/>
        </authorList>
    </citation>
    <scope>NUCLEOTIDE SEQUENCE [LARGE SCALE GENOMIC DNA]</scope>
    <source>
        <strain evidence="2 3">LSU 92-RS-03</strain>
    </source>
</reference>
<dbReference type="AlphaFoldDB" id="A0A367IQG1"/>
<dbReference type="Gene3D" id="3.10.20.90">
    <property type="entry name" value="Phosphatidylinositol 3-kinase Catalytic Subunit, Chain A, domain 1"/>
    <property type="match status" value="1"/>
</dbReference>
<sequence length="160" mass="17237">DTIGPQIPGQAYQPAYPHQTMYFPNQTLVNTGAYNPGMPPPVTPAIRKAEDYGSADKKPRLEGEQEWPIHDPNAIHLTIQTPSLPDKPEWNLTGAPVVIGGLLPNTLITTVKDRIGSTLGMPAGKQKLSTVAGTVLNNSKTLAFYGIMNGAALVLEVRKR</sequence>
<dbReference type="CDD" id="cd01800">
    <property type="entry name" value="Ubl_SF3a120"/>
    <property type="match status" value="1"/>
</dbReference>
<dbReference type="InterPro" id="IPR000626">
    <property type="entry name" value="Ubiquitin-like_dom"/>
</dbReference>
<dbReference type="InterPro" id="IPR029071">
    <property type="entry name" value="Ubiquitin-like_domsf"/>
</dbReference>
<name>A0A367IQG1_RHIST</name>
<dbReference type="EMBL" id="PJQM01006305">
    <property type="protein sequence ID" value="RCH79893.1"/>
    <property type="molecule type" value="Genomic_DNA"/>
</dbReference>
<feature type="non-terminal residue" evidence="2">
    <location>
        <position position="1"/>
    </location>
</feature>
<comment type="caution">
    <text evidence="2">The sequence shown here is derived from an EMBL/GenBank/DDBJ whole genome shotgun (WGS) entry which is preliminary data.</text>
</comment>
<proteinExistence type="predicted"/>